<dbReference type="Proteomes" id="UP000824120">
    <property type="component" value="Chromosome 2"/>
</dbReference>
<dbReference type="PANTHER" id="PTHR31286:SF177">
    <property type="entry name" value="ENDONUCLEASE_EXONUCLEASE_PHOSPHATASE"/>
    <property type="match status" value="1"/>
</dbReference>
<dbReference type="InterPro" id="IPR040256">
    <property type="entry name" value="At4g02000-like"/>
</dbReference>
<sequence>MVSSIGTVVGRDQATYSKSRGNVTRIKVEINLLKPKLDQLWLGFNRLDGGEDGVWLKFEVEGVPSYCSYCHL</sequence>
<proteinExistence type="predicted"/>
<name>A0A9J6ABB7_SOLCO</name>
<gene>
    <name evidence="1" type="ORF">H5410_006805</name>
</gene>
<dbReference type="PANTHER" id="PTHR31286">
    <property type="entry name" value="GLYCINE-RICH CELL WALL STRUCTURAL PROTEIN 1.8-LIKE"/>
    <property type="match status" value="1"/>
</dbReference>
<keyword evidence="2" id="KW-1185">Reference proteome</keyword>
<comment type="caution">
    <text evidence="1">The sequence shown here is derived from an EMBL/GenBank/DDBJ whole genome shotgun (WGS) entry which is preliminary data.</text>
</comment>
<evidence type="ECO:0000313" key="2">
    <source>
        <dbReference type="Proteomes" id="UP000824120"/>
    </source>
</evidence>
<accession>A0A9J6ABB7</accession>
<reference evidence="1 2" key="1">
    <citation type="submission" date="2020-09" db="EMBL/GenBank/DDBJ databases">
        <title>De no assembly of potato wild relative species, Solanum commersonii.</title>
        <authorList>
            <person name="Cho K."/>
        </authorList>
    </citation>
    <scope>NUCLEOTIDE SEQUENCE [LARGE SCALE GENOMIC DNA]</scope>
    <source>
        <strain evidence="1">LZ3.2</strain>
        <tissue evidence="1">Leaf</tissue>
    </source>
</reference>
<evidence type="ECO:0000313" key="1">
    <source>
        <dbReference type="EMBL" id="KAG5621587.1"/>
    </source>
</evidence>
<dbReference type="EMBL" id="JACXVP010000002">
    <property type="protein sequence ID" value="KAG5621587.1"/>
    <property type="molecule type" value="Genomic_DNA"/>
</dbReference>
<organism evidence="1 2">
    <name type="scientific">Solanum commersonii</name>
    <name type="common">Commerson's wild potato</name>
    <name type="synonym">Commerson's nightshade</name>
    <dbReference type="NCBI Taxonomy" id="4109"/>
    <lineage>
        <taxon>Eukaryota</taxon>
        <taxon>Viridiplantae</taxon>
        <taxon>Streptophyta</taxon>
        <taxon>Embryophyta</taxon>
        <taxon>Tracheophyta</taxon>
        <taxon>Spermatophyta</taxon>
        <taxon>Magnoliopsida</taxon>
        <taxon>eudicotyledons</taxon>
        <taxon>Gunneridae</taxon>
        <taxon>Pentapetalae</taxon>
        <taxon>asterids</taxon>
        <taxon>lamiids</taxon>
        <taxon>Solanales</taxon>
        <taxon>Solanaceae</taxon>
        <taxon>Solanoideae</taxon>
        <taxon>Solaneae</taxon>
        <taxon>Solanum</taxon>
    </lineage>
</organism>
<protein>
    <submittedName>
        <fullName evidence="1">Uncharacterized protein</fullName>
    </submittedName>
</protein>
<dbReference type="OrthoDB" id="1306374at2759"/>
<dbReference type="AlphaFoldDB" id="A0A9J6ABB7"/>